<reference evidence="4" key="3">
    <citation type="submission" date="2015-06" db="UniProtKB">
        <authorList>
            <consortium name="EnsemblMetazoa"/>
        </authorList>
    </citation>
    <scope>IDENTIFICATION</scope>
</reference>
<feature type="compositionally biased region" description="Basic and acidic residues" evidence="1">
    <location>
        <begin position="9"/>
        <end position="24"/>
    </location>
</feature>
<evidence type="ECO:0000256" key="1">
    <source>
        <dbReference type="SAM" id="MobiDB-lite"/>
    </source>
</evidence>
<dbReference type="EMBL" id="KB097639">
    <property type="protein sequence ID" value="ESN92714.1"/>
    <property type="molecule type" value="Genomic_DNA"/>
</dbReference>
<dbReference type="InParanoid" id="T1EVU2"/>
<evidence type="ECO:0000256" key="2">
    <source>
        <dbReference type="SAM" id="Phobius"/>
    </source>
</evidence>
<evidence type="ECO:0000313" key="5">
    <source>
        <dbReference type="Proteomes" id="UP000015101"/>
    </source>
</evidence>
<dbReference type="EnsemblMetazoa" id="HelroT164810">
    <property type="protein sequence ID" value="HelroP164810"/>
    <property type="gene ID" value="HelroG164810"/>
</dbReference>
<protein>
    <recommendedName>
        <fullName evidence="6">DUF4190 domain-containing protein</fullName>
    </recommendedName>
</protein>
<reference evidence="3 5" key="2">
    <citation type="journal article" date="2013" name="Nature">
        <title>Insights into bilaterian evolution from three spiralian genomes.</title>
        <authorList>
            <person name="Simakov O."/>
            <person name="Marletaz F."/>
            <person name="Cho S.J."/>
            <person name="Edsinger-Gonzales E."/>
            <person name="Havlak P."/>
            <person name="Hellsten U."/>
            <person name="Kuo D.H."/>
            <person name="Larsson T."/>
            <person name="Lv J."/>
            <person name="Arendt D."/>
            <person name="Savage R."/>
            <person name="Osoegawa K."/>
            <person name="de Jong P."/>
            <person name="Grimwood J."/>
            <person name="Chapman J.A."/>
            <person name="Shapiro H."/>
            <person name="Aerts A."/>
            <person name="Otillar R.P."/>
            <person name="Terry A.Y."/>
            <person name="Boore J.L."/>
            <person name="Grigoriev I.V."/>
            <person name="Lindberg D.R."/>
            <person name="Seaver E.C."/>
            <person name="Weisblat D.A."/>
            <person name="Putnam N.H."/>
            <person name="Rokhsar D.S."/>
        </authorList>
    </citation>
    <scope>NUCLEOTIDE SEQUENCE</scope>
</reference>
<dbReference type="HOGENOM" id="CLU_1898517_0_0_1"/>
<dbReference type="CTD" id="20200692"/>
<keyword evidence="2" id="KW-0812">Transmembrane</keyword>
<name>T1EVU2_HELRO</name>
<feature type="region of interest" description="Disordered" evidence="1">
    <location>
        <begin position="1"/>
        <end position="43"/>
    </location>
</feature>
<dbReference type="AlphaFoldDB" id="T1EVU2"/>
<dbReference type="EMBL" id="AMQM01001838">
    <property type="status" value="NOT_ANNOTATED_CDS"/>
    <property type="molecule type" value="Genomic_DNA"/>
</dbReference>
<sequence length="134" mass="14883">MEEAPLAETMEKKESYKSTEESEKVTISSAKEANEATASNGKPKDFVPAIMLSCFLFWTCGMLFGLIAMVLAVIGHYIGRGGNQHTAGKYLKASYIVSVVGIIVFFVLAIIFLIFWSKLEEQEKKNNTLSVYPF</sequence>
<dbReference type="RefSeq" id="XP_009029019.1">
    <property type="nucleotide sequence ID" value="XM_009030771.1"/>
</dbReference>
<evidence type="ECO:0008006" key="6">
    <source>
        <dbReference type="Google" id="ProtNLM"/>
    </source>
</evidence>
<dbReference type="GeneID" id="20200692"/>
<evidence type="ECO:0000313" key="3">
    <source>
        <dbReference type="EMBL" id="ESN92714.1"/>
    </source>
</evidence>
<dbReference type="Proteomes" id="UP000015101">
    <property type="component" value="Unassembled WGS sequence"/>
</dbReference>
<keyword evidence="2" id="KW-1133">Transmembrane helix</keyword>
<organism evidence="4 5">
    <name type="scientific">Helobdella robusta</name>
    <name type="common">Californian leech</name>
    <dbReference type="NCBI Taxonomy" id="6412"/>
    <lineage>
        <taxon>Eukaryota</taxon>
        <taxon>Metazoa</taxon>
        <taxon>Spiralia</taxon>
        <taxon>Lophotrochozoa</taxon>
        <taxon>Annelida</taxon>
        <taxon>Clitellata</taxon>
        <taxon>Hirudinea</taxon>
        <taxon>Rhynchobdellida</taxon>
        <taxon>Glossiphoniidae</taxon>
        <taxon>Helobdella</taxon>
    </lineage>
</organism>
<proteinExistence type="predicted"/>
<feature type="compositionally biased region" description="Polar residues" evidence="1">
    <location>
        <begin position="27"/>
        <end position="40"/>
    </location>
</feature>
<dbReference type="KEGG" id="hro:HELRODRAFT_164810"/>
<keyword evidence="2" id="KW-0472">Membrane</keyword>
<feature type="transmembrane region" description="Helical" evidence="2">
    <location>
        <begin position="95"/>
        <end position="116"/>
    </location>
</feature>
<evidence type="ECO:0000313" key="4">
    <source>
        <dbReference type="EnsemblMetazoa" id="HelroP164810"/>
    </source>
</evidence>
<keyword evidence="5" id="KW-1185">Reference proteome</keyword>
<feature type="transmembrane region" description="Helical" evidence="2">
    <location>
        <begin position="49"/>
        <end position="74"/>
    </location>
</feature>
<accession>T1EVU2</accession>
<reference evidence="5" key="1">
    <citation type="submission" date="2012-12" db="EMBL/GenBank/DDBJ databases">
        <authorList>
            <person name="Hellsten U."/>
            <person name="Grimwood J."/>
            <person name="Chapman J.A."/>
            <person name="Shapiro H."/>
            <person name="Aerts A."/>
            <person name="Otillar R.P."/>
            <person name="Terry A.Y."/>
            <person name="Boore J.L."/>
            <person name="Simakov O."/>
            <person name="Marletaz F."/>
            <person name="Cho S.-J."/>
            <person name="Edsinger-Gonzales E."/>
            <person name="Havlak P."/>
            <person name="Kuo D.-H."/>
            <person name="Larsson T."/>
            <person name="Lv J."/>
            <person name="Arendt D."/>
            <person name="Savage R."/>
            <person name="Osoegawa K."/>
            <person name="de Jong P."/>
            <person name="Lindberg D.R."/>
            <person name="Seaver E.C."/>
            <person name="Weisblat D.A."/>
            <person name="Putnam N.H."/>
            <person name="Grigoriev I.V."/>
            <person name="Rokhsar D.S."/>
        </authorList>
    </citation>
    <scope>NUCLEOTIDE SEQUENCE</scope>
</reference>
<gene>
    <name evidence="4" type="primary">20200692</name>
    <name evidence="3" type="ORF">HELRODRAFT_164810</name>
</gene>